<evidence type="ECO:0000256" key="1">
    <source>
        <dbReference type="ARBA" id="ARBA00004191"/>
    </source>
</evidence>
<dbReference type="EMBL" id="ML122266">
    <property type="protein sequence ID" value="RPD60275.1"/>
    <property type="molecule type" value="Genomic_DNA"/>
</dbReference>
<dbReference type="OrthoDB" id="4225815at2759"/>
<dbReference type="GO" id="GO:0009277">
    <property type="term" value="C:fungal-type cell wall"/>
    <property type="evidence" value="ECO:0007669"/>
    <property type="project" value="InterPro"/>
</dbReference>
<evidence type="ECO:0000256" key="4">
    <source>
        <dbReference type="ARBA" id="ARBA00022525"/>
    </source>
</evidence>
<protein>
    <recommendedName>
        <fullName evidence="6">Hydrophobin</fullName>
    </recommendedName>
</protein>
<dbReference type="GO" id="GO:0005199">
    <property type="term" value="F:structural constituent of cell wall"/>
    <property type="evidence" value="ECO:0007669"/>
    <property type="project" value="InterPro"/>
</dbReference>
<keyword evidence="8" id="KW-1185">Reference proteome</keyword>
<evidence type="ECO:0000313" key="8">
    <source>
        <dbReference type="Proteomes" id="UP000313359"/>
    </source>
</evidence>
<organism evidence="7 8">
    <name type="scientific">Lentinus tigrinus ALCF2SS1-6</name>
    <dbReference type="NCBI Taxonomy" id="1328759"/>
    <lineage>
        <taxon>Eukaryota</taxon>
        <taxon>Fungi</taxon>
        <taxon>Dikarya</taxon>
        <taxon>Basidiomycota</taxon>
        <taxon>Agaricomycotina</taxon>
        <taxon>Agaricomycetes</taxon>
        <taxon>Polyporales</taxon>
        <taxon>Polyporaceae</taxon>
        <taxon>Lentinus</taxon>
    </lineage>
</organism>
<comment type="subcellular location">
    <subcellularLocation>
        <location evidence="1 6">Secreted</location>
        <location evidence="1 6">Cell wall</location>
    </subcellularLocation>
</comment>
<evidence type="ECO:0000256" key="3">
    <source>
        <dbReference type="ARBA" id="ARBA00022512"/>
    </source>
</evidence>
<dbReference type="InterPro" id="IPR001338">
    <property type="entry name" value="Class_I_Hydrophobin"/>
</dbReference>
<keyword evidence="6" id="KW-0732">Signal</keyword>
<keyword evidence="3 6" id="KW-0134">Cell wall</keyword>
<keyword evidence="5 6" id="KW-1015">Disulfide bond</keyword>
<evidence type="ECO:0000256" key="2">
    <source>
        <dbReference type="ARBA" id="ARBA00010446"/>
    </source>
</evidence>
<gene>
    <name evidence="7" type="ORF">L227DRAFT_575364</name>
</gene>
<dbReference type="Proteomes" id="UP000313359">
    <property type="component" value="Unassembled WGS sequence"/>
</dbReference>
<comment type="similarity">
    <text evidence="2 6">Belongs to the fungal hydrophobin family.</text>
</comment>
<dbReference type="Pfam" id="PF01185">
    <property type="entry name" value="Hydrophobin"/>
    <property type="match status" value="1"/>
</dbReference>
<accession>A0A5C2S8U5</accession>
<keyword evidence="4 6" id="KW-0964">Secreted</keyword>
<evidence type="ECO:0000256" key="5">
    <source>
        <dbReference type="ARBA" id="ARBA00023157"/>
    </source>
</evidence>
<evidence type="ECO:0000313" key="7">
    <source>
        <dbReference type="EMBL" id="RPD60275.1"/>
    </source>
</evidence>
<dbReference type="SMART" id="SM00075">
    <property type="entry name" value="HYDRO"/>
    <property type="match status" value="1"/>
</dbReference>
<reference evidence="7" key="1">
    <citation type="journal article" date="2018" name="Genome Biol. Evol.">
        <title>Genomics and development of Lentinus tigrinus, a white-rot wood-decaying mushroom with dimorphic fruiting bodies.</title>
        <authorList>
            <person name="Wu B."/>
            <person name="Xu Z."/>
            <person name="Knudson A."/>
            <person name="Carlson A."/>
            <person name="Chen N."/>
            <person name="Kovaka S."/>
            <person name="LaButti K."/>
            <person name="Lipzen A."/>
            <person name="Pennachio C."/>
            <person name="Riley R."/>
            <person name="Schakwitz W."/>
            <person name="Umezawa K."/>
            <person name="Ohm R.A."/>
            <person name="Grigoriev I.V."/>
            <person name="Nagy L.G."/>
            <person name="Gibbons J."/>
            <person name="Hibbett D."/>
        </authorList>
    </citation>
    <scope>NUCLEOTIDE SEQUENCE [LARGE SCALE GENOMIC DNA]</scope>
    <source>
        <strain evidence="7">ALCF2SS1-6</strain>
    </source>
</reference>
<dbReference type="AlphaFoldDB" id="A0A5C2S8U5"/>
<name>A0A5C2S8U5_9APHY</name>
<sequence length="188" mass="19063">MMDLSLFSAPPILGAREHEVVRASVGLVEFILQNVYINPLCPTGRISANLATHSPFSPLRVLANHTPNLPLLNTIISSTMFAKLAVYTTAVFSVLAVATPVPGGSGSCSTGPIQCCKSVEKASDPATSVLLGLVGVVVQGVDVLVGLTCSPITVIGVGSGGSCEASTVCCENNNVGGLVSIGCVPVSL</sequence>
<evidence type="ECO:0000256" key="6">
    <source>
        <dbReference type="RuleBase" id="RU365009"/>
    </source>
</evidence>
<proteinExistence type="inferred from homology"/>
<dbReference type="CDD" id="cd23507">
    <property type="entry name" value="hydrophobin_I"/>
    <property type="match status" value="1"/>
</dbReference>